<organism evidence="3 4">
    <name type="scientific">Kribbella antiqua</name>
    <dbReference type="NCBI Taxonomy" id="2512217"/>
    <lineage>
        <taxon>Bacteria</taxon>
        <taxon>Bacillati</taxon>
        <taxon>Actinomycetota</taxon>
        <taxon>Actinomycetes</taxon>
        <taxon>Propionibacteriales</taxon>
        <taxon>Kribbellaceae</taxon>
        <taxon>Kribbella</taxon>
    </lineage>
</organism>
<sequence length="387" mass="40589">MQPARWLAVGSAHGLDTRAGARAADDALEHGDAKLLIVFCSQSHDLPALLAELRQQAPGVPLIGCTTAGEIATAGPSEASVVVTALGGEGFAVETAAATEASQDLRLAGARVARCLPVREDLPHKVLILLSDGLAGDQQEIVRGAYSVLGATVPLVGGCAGDDLRMIRTHQLYDDDVLTDAVVAAGIASDAPFGIGVRHGWRRVGEPMLVTASAANRVYTLDDRPALDVYLKQLRVDEPADRDQEWLARLALTHPLGLARPNGEDQVRFISGGDFVERSLSCIAEIPQGALVWIMEGDALSVLEATDAACADSLAALDGNAPLGVLAFDCIARRGVLGDEGIRREIDRLAAVTSGAPVAGFYTYGEIARTRGLRGFHNQTLVVLSVG</sequence>
<dbReference type="EMBL" id="SLWR01000019">
    <property type="protein sequence ID" value="TCO39036.1"/>
    <property type="molecule type" value="Genomic_DNA"/>
</dbReference>
<evidence type="ECO:0000313" key="3">
    <source>
        <dbReference type="EMBL" id="TCO39036.1"/>
    </source>
</evidence>
<dbReference type="PANTHER" id="PTHR40252:SF2">
    <property type="entry name" value="BLR0328 PROTEIN"/>
    <property type="match status" value="1"/>
</dbReference>
<evidence type="ECO:0000259" key="1">
    <source>
        <dbReference type="SMART" id="SM00897"/>
    </source>
</evidence>
<protein>
    <recommendedName>
        <fullName evidence="5">FIST-like protein</fullName>
    </recommendedName>
</protein>
<dbReference type="InterPro" id="IPR013702">
    <property type="entry name" value="FIST_domain_N"/>
</dbReference>
<feature type="domain" description="FIST" evidence="1">
    <location>
        <begin position="32"/>
        <end position="225"/>
    </location>
</feature>
<reference evidence="3 4" key="1">
    <citation type="journal article" date="2015" name="Stand. Genomic Sci.">
        <title>Genomic Encyclopedia of Bacterial and Archaeal Type Strains, Phase III: the genomes of soil and plant-associated and newly described type strains.</title>
        <authorList>
            <person name="Whitman W.B."/>
            <person name="Woyke T."/>
            <person name="Klenk H.P."/>
            <person name="Zhou Y."/>
            <person name="Lilburn T.G."/>
            <person name="Beck B.J."/>
            <person name="De Vos P."/>
            <person name="Vandamme P."/>
            <person name="Eisen J.A."/>
            <person name="Garrity G."/>
            <person name="Hugenholtz P."/>
            <person name="Kyrpides N.C."/>
        </authorList>
    </citation>
    <scope>NUCLEOTIDE SEQUENCE [LARGE SCALE GENOMIC DNA]</scope>
    <source>
        <strain evidence="3 4">VKM Ac-2541</strain>
    </source>
</reference>
<dbReference type="AlphaFoldDB" id="A0A4R2I5D0"/>
<dbReference type="InterPro" id="IPR019494">
    <property type="entry name" value="FIST_C"/>
</dbReference>
<dbReference type="Pfam" id="PF08495">
    <property type="entry name" value="FIST"/>
    <property type="match status" value="1"/>
</dbReference>
<dbReference type="Proteomes" id="UP000295573">
    <property type="component" value="Unassembled WGS sequence"/>
</dbReference>
<dbReference type="PANTHER" id="PTHR40252">
    <property type="entry name" value="BLR0328 PROTEIN"/>
    <property type="match status" value="1"/>
</dbReference>
<evidence type="ECO:0000259" key="2">
    <source>
        <dbReference type="SMART" id="SM01204"/>
    </source>
</evidence>
<dbReference type="SMART" id="SM00897">
    <property type="entry name" value="FIST"/>
    <property type="match status" value="1"/>
</dbReference>
<accession>A0A4R2I5D0</accession>
<dbReference type="SMART" id="SM01204">
    <property type="entry name" value="FIST_C"/>
    <property type="match status" value="1"/>
</dbReference>
<comment type="caution">
    <text evidence="3">The sequence shown here is derived from an EMBL/GenBank/DDBJ whole genome shotgun (WGS) entry which is preliminary data.</text>
</comment>
<evidence type="ECO:0008006" key="5">
    <source>
        <dbReference type="Google" id="ProtNLM"/>
    </source>
</evidence>
<proteinExistence type="predicted"/>
<dbReference type="RefSeq" id="WP_132157297.1">
    <property type="nucleotide sequence ID" value="NZ_SLWR01000019.1"/>
</dbReference>
<name>A0A4R2I5D0_9ACTN</name>
<keyword evidence="4" id="KW-1185">Reference proteome</keyword>
<evidence type="ECO:0000313" key="4">
    <source>
        <dbReference type="Proteomes" id="UP000295573"/>
    </source>
</evidence>
<feature type="domain" description="FIST C-domain" evidence="2">
    <location>
        <begin position="226"/>
        <end position="370"/>
    </location>
</feature>
<gene>
    <name evidence="3" type="ORF">EV646_11978</name>
</gene>
<dbReference type="OrthoDB" id="5151042at2"/>
<dbReference type="Pfam" id="PF10442">
    <property type="entry name" value="FIST_C"/>
    <property type="match status" value="1"/>
</dbReference>